<dbReference type="AlphaFoldDB" id="A0A9J5Y4C3"/>
<dbReference type="Proteomes" id="UP000824120">
    <property type="component" value="Chromosome 7"/>
</dbReference>
<sequence>MLVARAGHYGYKCAISIYKRWPSEGVGKVLLPGDIRESSKSMATLV</sequence>
<reference evidence="1 2" key="1">
    <citation type="submission" date="2020-09" db="EMBL/GenBank/DDBJ databases">
        <title>De no assembly of potato wild relative species, Solanum commersonii.</title>
        <authorList>
            <person name="Cho K."/>
        </authorList>
    </citation>
    <scope>NUCLEOTIDE SEQUENCE [LARGE SCALE GENOMIC DNA]</scope>
    <source>
        <strain evidence="1">LZ3.2</strain>
        <tissue evidence="1">Leaf</tissue>
    </source>
</reference>
<comment type="caution">
    <text evidence="1">The sequence shown here is derived from an EMBL/GenBank/DDBJ whole genome shotgun (WGS) entry which is preliminary data.</text>
</comment>
<evidence type="ECO:0000313" key="2">
    <source>
        <dbReference type="Proteomes" id="UP000824120"/>
    </source>
</evidence>
<proteinExistence type="predicted"/>
<keyword evidence="2" id="KW-1185">Reference proteome</keyword>
<gene>
    <name evidence="1" type="ORF">H5410_036285</name>
</gene>
<evidence type="ECO:0000313" key="1">
    <source>
        <dbReference type="EMBL" id="KAG5595053.1"/>
    </source>
</evidence>
<accession>A0A9J5Y4C3</accession>
<protein>
    <submittedName>
        <fullName evidence="1">Uncharacterized protein</fullName>
    </submittedName>
</protein>
<dbReference type="EMBL" id="JACXVP010000007">
    <property type="protein sequence ID" value="KAG5595053.1"/>
    <property type="molecule type" value="Genomic_DNA"/>
</dbReference>
<name>A0A9J5Y4C3_SOLCO</name>
<organism evidence="1 2">
    <name type="scientific">Solanum commersonii</name>
    <name type="common">Commerson's wild potato</name>
    <name type="synonym">Commerson's nightshade</name>
    <dbReference type="NCBI Taxonomy" id="4109"/>
    <lineage>
        <taxon>Eukaryota</taxon>
        <taxon>Viridiplantae</taxon>
        <taxon>Streptophyta</taxon>
        <taxon>Embryophyta</taxon>
        <taxon>Tracheophyta</taxon>
        <taxon>Spermatophyta</taxon>
        <taxon>Magnoliopsida</taxon>
        <taxon>eudicotyledons</taxon>
        <taxon>Gunneridae</taxon>
        <taxon>Pentapetalae</taxon>
        <taxon>asterids</taxon>
        <taxon>lamiids</taxon>
        <taxon>Solanales</taxon>
        <taxon>Solanaceae</taxon>
        <taxon>Solanoideae</taxon>
        <taxon>Solaneae</taxon>
        <taxon>Solanum</taxon>
    </lineage>
</organism>